<reference evidence="2" key="1">
    <citation type="submission" date="2020-03" db="EMBL/GenBank/DDBJ databases">
        <title>Development of an integrated pest management strategy to control Xanthomonas campestris pv. campestris using bacteriophages.</title>
        <authorList>
            <person name="Holtappels D."/>
            <person name="Lavigne R."/>
            <person name="Wagemans J."/>
        </authorList>
    </citation>
    <scope>NUCLEOTIDE SEQUENCE</scope>
</reference>
<gene>
    <name evidence="2" type="ORF">XccvBFoX3_gp62</name>
</gene>
<sequence length="56" mass="6141">MHAPQLIYLALMFVGFGITVSKHGQPETGKHDAWFALIANALVVTLLLWGGFFSQP</sequence>
<feature type="transmembrane region" description="Helical" evidence="1">
    <location>
        <begin position="6"/>
        <end position="21"/>
    </location>
</feature>
<keyword evidence="1" id="KW-0472">Membrane</keyword>
<keyword evidence="1" id="KW-1133">Transmembrane helix</keyword>
<feature type="transmembrane region" description="Helical" evidence="1">
    <location>
        <begin position="33"/>
        <end position="53"/>
    </location>
</feature>
<keyword evidence="1" id="KW-0812">Transmembrane</keyword>
<evidence type="ECO:0000313" key="2">
    <source>
        <dbReference type="EMBL" id="QJB21962.1"/>
    </source>
</evidence>
<protein>
    <submittedName>
        <fullName evidence="2">Uncharacterized protein</fullName>
    </submittedName>
</protein>
<evidence type="ECO:0000313" key="3">
    <source>
        <dbReference type="Proteomes" id="UP000671940"/>
    </source>
</evidence>
<organism evidence="2 3">
    <name type="scientific">Xanthomonas phage FoX3</name>
    <dbReference type="NCBI Taxonomy" id="2723899"/>
    <lineage>
        <taxon>Viruses</taxon>
        <taxon>Duplodnaviria</taxon>
        <taxon>Heunggongvirae</taxon>
        <taxon>Uroviricota</taxon>
        <taxon>Caudoviricetes</taxon>
        <taxon>Foxunavirus</taxon>
        <taxon>Foxunavirus fox3</taxon>
    </lineage>
</organism>
<dbReference type="Proteomes" id="UP000671940">
    <property type="component" value="Segment"/>
</dbReference>
<keyword evidence="3" id="KW-1185">Reference proteome</keyword>
<dbReference type="EMBL" id="MT161383">
    <property type="protein sequence ID" value="QJB21962.1"/>
    <property type="molecule type" value="Genomic_DNA"/>
</dbReference>
<accession>A0A858NPU9</accession>
<evidence type="ECO:0000256" key="1">
    <source>
        <dbReference type="SAM" id="Phobius"/>
    </source>
</evidence>
<name>A0A858NPU9_9CAUD</name>
<proteinExistence type="predicted"/>